<organism evidence="1 2">
    <name type="scientific">Anopheles christyi</name>
    <dbReference type="NCBI Taxonomy" id="43041"/>
    <lineage>
        <taxon>Eukaryota</taxon>
        <taxon>Metazoa</taxon>
        <taxon>Ecdysozoa</taxon>
        <taxon>Arthropoda</taxon>
        <taxon>Hexapoda</taxon>
        <taxon>Insecta</taxon>
        <taxon>Pterygota</taxon>
        <taxon>Neoptera</taxon>
        <taxon>Endopterygota</taxon>
        <taxon>Diptera</taxon>
        <taxon>Nematocera</taxon>
        <taxon>Culicoidea</taxon>
        <taxon>Culicidae</taxon>
        <taxon>Anophelinae</taxon>
        <taxon>Anopheles</taxon>
    </lineage>
</organism>
<reference evidence="1" key="2">
    <citation type="submission" date="2020-05" db="UniProtKB">
        <authorList>
            <consortium name="EnsemblMetazoa"/>
        </authorList>
    </citation>
    <scope>IDENTIFICATION</scope>
    <source>
        <strain evidence="1">ACHKN1017</strain>
    </source>
</reference>
<evidence type="ECO:0000313" key="2">
    <source>
        <dbReference type="Proteomes" id="UP000075881"/>
    </source>
</evidence>
<reference evidence="2" key="1">
    <citation type="submission" date="2013-03" db="EMBL/GenBank/DDBJ databases">
        <title>The Genome Sequence of Anopheles christyi ACHKN1017.</title>
        <authorList>
            <consortium name="The Broad Institute Genomics Platform"/>
            <person name="Neafsey D.E."/>
            <person name="Besansky N."/>
            <person name="Walker B."/>
            <person name="Young S.K."/>
            <person name="Zeng Q."/>
            <person name="Gargeya S."/>
            <person name="Fitzgerald M."/>
            <person name="Haas B."/>
            <person name="Abouelleil A."/>
            <person name="Allen A.W."/>
            <person name="Alvarado L."/>
            <person name="Arachchi H.M."/>
            <person name="Berlin A.M."/>
            <person name="Chapman S.B."/>
            <person name="Gainer-Dewar J."/>
            <person name="Goldberg J."/>
            <person name="Griggs A."/>
            <person name="Gujja S."/>
            <person name="Hansen M."/>
            <person name="Howarth C."/>
            <person name="Imamovic A."/>
            <person name="Ireland A."/>
            <person name="Larimer J."/>
            <person name="McCowan C."/>
            <person name="Murphy C."/>
            <person name="Pearson M."/>
            <person name="Poon T.W."/>
            <person name="Priest M."/>
            <person name="Roberts A."/>
            <person name="Saif S."/>
            <person name="Shea T."/>
            <person name="Sisk P."/>
            <person name="Sykes S."/>
            <person name="Wortman J."/>
            <person name="Nusbaum C."/>
            <person name="Birren B."/>
        </authorList>
    </citation>
    <scope>NUCLEOTIDE SEQUENCE [LARGE SCALE GENOMIC DNA]</scope>
    <source>
        <strain evidence="2">ACHKN1017</strain>
    </source>
</reference>
<proteinExistence type="predicted"/>
<protein>
    <submittedName>
        <fullName evidence="1">Uncharacterized protein</fullName>
    </submittedName>
</protein>
<dbReference type="VEuPathDB" id="VectorBase:ACHR001450"/>
<accession>A0A182JSG8</accession>
<evidence type="ECO:0000313" key="1">
    <source>
        <dbReference type="EnsemblMetazoa" id="ACHR001450-PA"/>
    </source>
</evidence>
<dbReference type="Proteomes" id="UP000075881">
    <property type="component" value="Unassembled WGS sequence"/>
</dbReference>
<dbReference type="EnsemblMetazoa" id="ACHR001450-RA">
    <property type="protein sequence ID" value="ACHR001450-PA"/>
    <property type="gene ID" value="ACHR001450"/>
</dbReference>
<name>A0A182JSG8_9DIPT</name>
<dbReference type="AlphaFoldDB" id="A0A182JSG8"/>
<keyword evidence="2" id="KW-1185">Reference proteome</keyword>
<sequence>MVQRVNRVPSIRATCIYRSQRPVILTAWKIWSIQMSTFCQILQASWSFFTLLKTVHGDT</sequence>